<gene>
    <name evidence="3" type="ORF">J421_3215</name>
</gene>
<dbReference type="SUPFAM" id="SSF46600">
    <property type="entry name" value="C-terminal UvrC-binding domain of UvrB"/>
    <property type="match status" value="1"/>
</dbReference>
<dbReference type="RefSeq" id="WP_025412218.1">
    <property type="nucleotide sequence ID" value="NZ_CP007128.1"/>
</dbReference>
<dbReference type="GO" id="GO:0008270">
    <property type="term" value="F:zinc ion binding"/>
    <property type="evidence" value="ECO:0007669"/>
    <property type="project" value="TreeGrafter"/>
</dbReference>
<keyword evidence="1" id="KW-0227">DNA damage</keyword>
<dbReference type="InterPro" id="IPR036876">
    <property type="entry name" value="UVR_dom_sf"/>
</dbReference>
<dbReference type="InterPro" id="IPR025542">
    <property type="entry name" value="YacH"/>
</dbReference>
<organism evidence="3 4">
    <name type="scientific">Gemmatirosa kalamazoonensis</name>
    <dbReference type="NCBI Taxonomy" id="861299"/>
    <lineage>
        <taxon>Bacteria</taxon>
        <taxon>Pseudomonadati</taxon>
        <taxon>Gemmatimonadota</taxon>
        <taxon>Gemmatimonadia</taxon>
        <taxon>Gemmatimonadales</taxon>
        <taxon>Gemmatimonadaceae</taxon>
        <taxon>Gemmatirosa</taxon>
    </lineage>
</organism>
<dbReference type="PIRSF" id="PIRSF015034">
    <property type="entry name" value="YacH"/>
    <property type="match status" value="1"/>
</dbReference>
<name>W0RJZ9_9BACT</name>
<dbReference type="KEGG" id="gba:J421_3215"/>
<evidence type="ECO:0000313" key="3">
    <source>
        <dbReference type="EMBL" id="AHG90752.1"/>
    </source>
</evidence>
<evidence type="ECO:0000313" key="4">
    <source>
        <dbReference type="Proteomes" id="UP000019151"/>
    </source>
</evidence>
<evidence type="ECO:0000259" key="2">
    <source>
        <dbReference type="PROSITE" id="PS50151"/>
    </source>
</evidence>
<dbReference type="FunCoup" id="W0RJZ9">
    <property type="interactions" value="24"/>
</dbReference>
<dbReference type="GO" id="GO:1990169">
    <property type="term" value="P:stress response to copper ion"/>
    <property type="evidence" value="ECO:0007669"/>
    <property type="project" value="TreeGrafter"/>
</dbReference>
<dbReference type="GO" id="GO:1990170">
    <property type="term" value="P:stress response to cadmium ion"/>
    <property type="evidence" value="ECO:0007669"/>
    <property type="project" value="TreeGrafter"/>
</dbReference>
<dbReference type="Pfam" id="PF02151">
    <property type="entry name" value="UVR"/>
    <property type="match status" value="1"/>
</dbReference>
<evidence type="ECO:0000256" key="1">
    <source>
        <dbReference type="ARBA" id="ARBA00023236"/>
    </source>
</evidence>
<protein>
    <submittedName>
        <fullName evidence="3">UvrB/UvrC protein</fullName>
    </submittedName>
</protein>
<dbReference type="GO" id="GO:0009432">
    <property type="term" value="P:SOS response"/>
    <property type="evidence" value="ECO:0007669"/>
    <property type="project" value="UniProtKB-KW"/>
</dbReference>
<dbReference type="GO" id="GO:0050897">
    <property type="term" value="F:cobalt ion binding"/>
    <property type="evidence" value="ECO:0007669"/>
    <property type="project" value="TreeGrafter"/>
</dbReference>
<keyword evidence="1" id="KW-0742">SOS response</keyword>
<dbReference type="AlphaFoldDB" id="W0RJZ9"/>
<accession>W0RJZ9</accession>
<dbReference type="InParanoid" id="W0RJZ9"/>
<proteinExistence type="predicted"/>
<dbReference type="STRING" id="861299.J421_3215"/>
<dbReference type="PROSITE" id="PS50151">
    <property type="entry name" value="UVR"/>
    <property type="match status" value="1"/>
</dbReference>
<dbReference type="PANTHER" id="PTHR38430:SF1">
    <property type="entry name" value="PROTEIN-ARGININE KINASE ACTIVATOR PROTEIN"/>
    <property type="match status" value="1"/>
</dbReference>
<dbReference type="HOGENOM" id="CLU_102553_1_0_0"/>
<feature type="domain" description="UVR" evidence="2">
    <location>
        <begin position="127"/>
        <end position="161"/>
    </location>
</feature>
<dbReference type="GO" id="GO:0005507">
    <property type="term" value="F:copper ion binding"/>
    <property type="evidence" value="ECO:0007669"/>
    <property type="project" value="TreeGrafter"/>
</dbReference>
<dbReference type="EMBL" id="CP007128">
    <property type="protein sequence ID" value="AHG90752.1"/>
    <property type="molecule type" value="Genomic_DNA"/>
</dbReference>
<dbReference type="Proteomes" id="UP000019151">
    <property type="component" value="Chromosome"/>
</dbReference>
<reference evidence="3 4" key="1">
    <citation type="journal article" date="2014" name="Genome Announc.">
        <title>Genome Sequence and Methylome of Soil Bacterium Gemmatirosa kalamazoonensis KBS708T, a Member of the Rarely Cultivated Gemmatimonadetes Phylum.</title>
        <authorList>
            <person name="Debruyn J.M."/>
            <person name="Radosevich M."/>
            <person name="Wommack K.E."/>
            <person name="Polson S.W."/>
            <person name="Hauser L.J."/>
            <person name="Fawaz M.N."/>
            <person name="Korlach J."/>
            <person name="Tsai Y.C."/>
        </authorList>
    </citation>
    <scope>NUCLEOTIDE SEQUENCE [LARGE SCALE GENOMIC DNA]</scope>
    <source>
        <strain evidence="3 4">KBS708</strain>
    </source>
</reference>
<sequence>MLCENCKENDAVVNLTTIKDNVVTQQHLCEKCAAEKGVETSIAPKNPLGDFLQAVQHKALLGGDDAPACHFCGATTRDFRATGRLGCARCYTAFERQLRELLRRLHGNSRHAGRRYEPPAVELIERAGTVAQLRERLRRAIDNEQFELAAELRDRLRAVES</sequence>
<dbReference type="GO" id="GO:0046870">
    <property type="term" value="F:cadmium ion binding"/>
    <property type="evidence" value="ECO:0007669"/>
    <property type="project" value="TreeGrafter"/>
</dbReference>
<dbReference type="PANTHER" id="PTHR38430">
    <property type="entry name" value="PROTEIN-ARGININE KINASE ACTIVATOR PROTEIN"/>
    <property type="match status" value="1"/>
</dbReference>
<dbReference type="eggNOG" id="COG3880">
    <property type="taxonomic scope" value="Bacteria"/>
</dbReference>
<dbReference type="InterPro" id="IPR001943">
    <property type="entry name" value="UVR_dom"/>
</dbReference>
<dbReference type="OrthoDB" id="9788704at2"/>
<keyword evidence="4" id="KW-1185">Reference proteome</keyword>